<dbReference type="SUPFAM" id="SSF51905">
    <property type="entry name" value="FAD/NAD(P)-binding domain"/>
    <property type="match status" value="1"/>
</dbReference>
<dbReference type="Gene3D" id="1.10.405.10">
    <property type="entry name" value="Guanine Nucleotide Dissociation Inhibitor, domain 1"/>
    <property type="match status" value="1"/>
</dbReference>
<dbReference type="PANTHER" id="PTHR43563:SF1">
    <property type="entry name" value="AMINE OXIDASE [FLAVIN-CONTAINING] B"/>
    <property type="match status" value="1"/>
</dbReference>
<dbReference type="PRINTS" id="PR00757">
    <property type="entry name" value="AMINEOXDASEF"/>
</dbReference>
<name>A0A0F6YG37_9BACT</name>
<keyword evidence="7" id="KW-1185">Reference proteome</keyword>
<dbReference type="InterPro" id="IPR036188">
    <property type="entry name" value="FAD/NAD-bd_sf"/>
</dbReference>
<evidence type="ECO:0000256" key="1">
    <source>
        <dbReference type="ARBA" id="ARBA00001974"/>
    </source>
</evidence>
<dbReference type="GO" id="GO:0016491">
    <property type="term" value="F:oxidoreductase activity"/>
    <property type="evidence" value="ECO:0007669"/>
    <property type="project" value="UniProtKB-KW"/>
</dbReference>
<feature type="binding site" evidence="4">
    <location>
        <position position="423"/>
    </location>
    <ligand>
        <name>FAD</name>
        <dbReference type="ChEBI" id="CHEBI:57692"/>
    </ligand>
</feature>
<dbReference type="RefSeq" id="WP_053231704.1">
    <property type="nucleotide sequence ID" value="NZ_CP011125.1"/>
</dbReference>
<dbReference type="STRING" id="927083.DB32_001500"/>
<dbReference type="SUPFAM" id="SSF54373">
    <property type="entry name" value="FAD-linked reductases, C-terminal domain"/>
    <property type="match status" value="1"/>
</dbReference>
<dbReference type="OrthoDB" id="9794630at2"/>
<organism evidence="6 7">
    <name type="scientific">Sandaracinus amylolyticus</name>
    <dbReference type="NCBI Taxonomy" id="927083"/>
    <lineage>
        <taxon>Bacteria</taxon>
        <taxon>Pseudomonadati</taxon>
        <taxon>Myxococcota</taxon>
        <taxon>Polyangia</taxon>
        <taxon>Polyangiales</taxon>
        <taxon>Sandaracinaceae</taxon>
        <taxon>Sandaracinus</taxon>
    </lineage>
</organism>
<proteinExistence type="inferred from homology"/>
<accession>A0A0F6YG37</accession>
<dbReference type="InterPro" id="IPR050703">
    <property type="entry name" value="Flavin_MAO"/>
</dbReference>
<evidence type="ECO:0000256" key="3">
    <source>
        <dbReference type="ARBA" id="ARBA00023002"/>
    </source>
</evidence>
<dbReference type="Gene3D" id="3.90.660.10">
    <property type="match status" value="1"/>
</dbReference>
<dbReference type="AlphaFoldDB" id="A0A0F6YG37"/>
<protein>
    <submittedName>
        <fullName evidence="6">Amine oxidase</fullName>
    </submittedName>
</protein>
<dbReference type="KEGG" id="samy:DB32_001500"/>
<evidence type="ECO:0000313" key="7">
    <source>
        <dbReference type="Proteomes" id="UP000034883"/>
    </source>
</evidence>
<dbReference type="Pfam" id="PF01593">
    <property type="entry name" value="Amino_oxidase"/>
    <property type="match status" value="1"/>
</dbReference>
<reference evidence="6 7" key="1">
    <citation type="submission" date="2015-03" db="EMBL/GenBank/DDBJ databases">
        <title>Genome assembly of Sandaracinus amylolyticus DSM 53668.</title>
        <authorList>
            <person name="Sharma G."/>
            <person name="Subramanian S."/>
        </authorList>
    </citation>
    <scope>NUCLEOTIDE SEQUENCE [LARGE SCALE GENOMIC DNA]</scope>
    <source>
        <strain evidence="6 7">DSM 53668</strain>
    </source>
</reference>
<feature type="binding site" evidence="4">
    <location>
        <position position="235"/>
    </location>
    <ligand>
        <name>FAD</name>
        <dbReference type="ChEBI" id="CHEBI:57692"/>
    </ligand>
</feature>
<evidence type="ECO:0000256" key="2">
    <source>
        <dbReference type="ARBA" id="ARBA00005995"/>
    </source>
</evidence>
<evidence type="ECO:0000313" key="6">
    <source>
        <dbReference type="EMBL" id="AKF04351.1"/>
    </source>
</evidence>
<feature type="binding site" evidence="4">
    <location>
        <begin position="35"/>
        <end position="36"/>
    </location>
    <ligand>
        <name>FAD</name>
        <dbReference type="ChEBI" id="CHEBI:57692"/>
    </ligand>
</feature>
<keyword evidence="3" id="KW-0560">Oxidoreductase</keyword>
<evidence type="ECO:0000256" key="4">
    <source>
        <dbReference type="PIRSR" id="PIRSR601613-1"/>
    </source>
</evidence>
<gene>
    <name evidence="6" type="ORF">DB32_001500</name>
</gene>
<dbReference type="PANTHER" id="PTHR43563">
    <property type="entry name" value="AMINE OXIDASE"/>
    <property type="match status" value="1"/>
</dbReference>
<dbReference type="Proteomes" id="UP000034883">
    <property type="component" value="Chromosome"/>
</dbReference>
<comment type="cofactor">
    <cofactor evidence="1">
        <name>FAD</name>
        <dbReference type="ChEBI" id="CHEBI:57692"/>
    </cofactor>
</comment>
<comment type="similarity">
    <text evidence="2">Belongs to the flavin monoamine oxidase family.</text>
</comment>
<feature type="binding site" evidence="4">
    <location>
        <position position="340"/>
    </location>
    <ligand>
        <name>substrate</name>
    </ligand>
</feature>
<dbReference type="EMBL" id="CP011125">
    <property type="protein sequence ID" value="AKF04351.1"/>
    <property type="molecule type" value="Genomic_DNA"/>
</dbReference>
<sequence>MQPFESDVIVVGAGFAGLSAARRLCAAGRRVAVLEARDRVGGRVYTETHHGTAIDLGGQWLGPTQDRALALAKELGLATHRQHVEGHNVLHFGGKRRLFRGTVPRVDAASLAAVGWVWFRLDQLAKEVPLDAPWEAKQASEWDATTLDTFLRTHAPTEGARKLLRYAMETVFAADPADLSLLHVLFYIRSGGGLDRLLSSENGAQQDRVVGGMQRLAEALAAKLPEGTLRLSTPVRAIEHDRDGVVVRSDDAAFSGSRVIVALPPMLAGRLRYAPAMPSARDQLTQRVPQGAVIKCIAIYERAWWREEGLSGHAITDLAPAHVQFDASAPEGTPGVLLGFIEGAAAREWSDRPRGERRDAVLACFARCFGVRAGLPVHYVDKSWTEDEWSRGCYAGYFPPGVWTSSGKALRAPIGRVHWAGTETATVWNGYIEGAIRSGERAAEEVLRSER</sequence>
<dbReference type="Gene3D" id="3.50.50.60">
    <property type="entry name" value="FAD/NAD(P)-binding domain"/>
    <property type="match status" value="1"/>
</dbReference>
<feature type="domain" description="Amine oxidase" evidence="5">
    <location>
        <begin position="15"/>
        <end position="447"/>
    </location>
</feature>
<evidence type="ECO:0000259" key="5">
    <source>
        <dbReference type="Pfam" id="PF01593"/>
    </source>
</evidence>
<dbReference type="InterPro" id="IPR002937">
    <property type="entry name" value="Amino_oxidase"/>
</dbReference>
<dbReference type="InterPro" id="IPR001613">
    <property type="entry name" value="Flavin_amine_oxidase"/>
</dbReference>